<dbReference type="SUPFAM" id="SSF56601">
    <property type="entry name" value="beta-lactamase/transpeptidase-like"/>
    <property type="match status" value="1"/>
</dbReference>
<organism evidence="2 3">
    <name type="scientific">Nonomuraea africana</name>
    <dbReference type="NCBI Taxonomy" id="46171"/>
    <lineage>
        <taxon>Bacteria</taxon>
        <taxon>Bacillati</taxon>
        <taxon>Actinomycetota</taxon>
        <taxon>Actinomycetes</taxon>
        <taxon>Streptosporangiales</taxon>
        <taxon>Streptosporangiaceae</taxon>
        <taxon>Nonomuraea</taxon>
    </lineage>
</organism>
<accession>A0ABR9K7M0</accession>
<feature type="domain" description="Beta-lactamase class A catalytic" evidence="1">
    <location>
        <begin position="112"/>
        <end position="228"/>
    </location>
</feature>
<dbReference type="Pfam" id="PF13354">
    <property type="entry name" value="Beta-lactamase2"/>
    <property type="match status" value="1"/>
</dbReference>
<dbReference type="Gene3D" id="3.40.710.10">
    <property type="entry name" value="DD-peptidase/beta-lactamase superfamily"/>
    <property type="match status" value="1"/>
</dbReference>
<gene>
    <name evidence="2" type="ORF">H4W81_000580</name>
</gene>
<keyword evidence="3" id="KW-1185">Reference proteome</keyword>
<reference evidence="2 3" key="1">
    <citation type="submission" date="2020-10" db="EMBL/GenBank/DDBJ databases">
        <title>Sequencing the genomes of 1000 actinobacteria strains.</title>
        <authorList>
            <person name="Klenk H.-P."/>
        </authorList>
    </citation>
    <scope>NUCLEOTIDE SEQUENCE [LARGE SCALE GENOMIC DNA]</scope>
    <source>
        <strain evidence="2 3">DSM 43748</strain>
    </source>
</reference>
<name>A0ABR9K7M0_9ACTN</name>
<evidence type="ECO:0000313" key="3">
    <source>
        <dbReference type="Proteomes" id="UP000661607"/>
    </source>
</evidence>
<evidence type="ECO:0000313" key="2">
    <source>
        <dbReference type="EMBL" id="MBE1557801.1"/>
    </source>
</evidence>
<dbReference type="PANTHER" id="PTHR35333">
    <property type="entry name" value="BETA-LACTAMASE"/>
    <property type="match status" value="1"/>
</dbReference>
<protein>
    <recommendedName>
        <fullName evidence="1">Beta-lactamase class A catalytic domain-containing protein</fullName>
    </recommendedName>
</protein>
<sequence length="284" mass="31077">MGPDLAGPEQAIRDQVRFHVTHMLQAGALVDPAAEGQLPASVRRGLDRSLAAYLHRQPGRFAVAVYDRTTSMRYAFRERSPFMLASVAKVDILLALLLQVQREHRRLTAGERQLADQMIRQSDNYSAHRLYTAIGGNRGFSDTLREQGIAHTWPGPGLYWGLSRSRPSDQVEVLDRLTDPDGPVSPRNRRYALQLMSSVDKSQAWGVSAAAPGGRVALKNGWLPAAEHGGLWTINSVGRLALPGHELLVAVLSERSQAMSAGVSMVERVARTAVRAFTRTASPA</sequence>
<dbReference type="EMBL" id="JADBEF010000001">
    <property type="protein sequence ID" value="MBE1557801.1"/>
    <property type="molecule type" value="Genomic_DNA"/>
</dbReference>
<dbReference type="Proteomes" id="UP000661607">
    <property type="component" value="Unassembled WGS sequence"/>
</dbReference>
<dbReference type="RefSeq" id="WP_192773332.1">
    <property type="nucleotide sequence ID" value="NZ_BAAASY010000023.1"/>
</dbReference>
<dbReference type="InterPro" id="IPR012338">
    <property type="entry name" value="Beta-lactam/transpept-like"/>
</dbReference>
<proteinExistence type="predicted"/>
<dbReference type="InterPro" id="IPR000871">
    <property type="entry name" value="Beta-lactam_class-A"/>
</dbReference>
<dbReference type="InterPro" id="IPR045155">
    <property type="entry name" value="Beta-lactam_cat"/>
</dbReference>
<dbReference type="PANTHER" id="PTHR35333:SF3">
    <property type="entry name" value="BETA-LACTAMASE-TYPE TRANSPEPTIDASE FOLD CONTAINING PROTEIN"/>
    <property type="match status" value="1"/>
</dbReference>
<evidence type="ECO:0000259" key="1">
    <source>
        <dbReference type="Pfam" id="PF13354"/>
    </source>
</evidence>
<comment type="caution">
    <text evidence="2">The sequence shown here is derived from an EMBL/GenBank/DDBJ whole genome shotgun (WGS) entry which is preliminary data.</text>
</comment>